<dbReference type="PANTHER" id="PTHR21310">
    <property type="entry name" value="AMINOGLYCOSIDE PHOSPHOTRANSFERASE-RELATED-RELATED"/>
    <property type="match status" value="1"/>
</dbReference>
<keyword evidence="3" id="KW-1185">Reference proteome</keyword>
<dbReference type="Pfam" id="PF01636">
    <property type="entry name" value="APH"/>
    <property type="match status" value="1"/>
</dbReference>
<gene>
    <name evidence="2" type="ORF">C8A01DRAFT_37041</name>
</gene>
<dbReference type="Gene3D" id="3.90.1200.10">
    <property type="match status" value="1"/>
</dbReference>
<feature type="domain" description="Aminoglycoside phosphotransferase" evidence="1">
    <location>
        <begin position="73"/>
        <end position="282"/>
    </location>
</feature>
<dbReference type="EMBL" id="MU854413">
    <property type="protein sequence ID" value="KAK4038991.1"/>
    <property type="molecule type" value="Genomic_DNA"/>
</dbReference>
<dbReference type="InterPro" id="IPR002575">
    <property type="entry name" value="Aminoglycoside_PTrfase"/>
</dbReference>
<keyword evidence="2" id="KW-0808">Transferase</keyword>
<dbReference type="InterPro" id="IPR051678">
    <property type="entry name" value="AGP_Transferase"/>
</dbReference>
<name>A0AAN6SR18_9PEZI</name>
<evidence type="ECO:0000259" key="1">
    <source>
        <dbReference type="Pfam" id="PF01636"/>
    </source>
</evidence>
<keyword evidence="2" id="KW-0418">Kinase</keyword>
<dbReference type="PANTHER" id="PTHR21310:SF48">
    <property type="entry name" value="AMINOGLYCOSIDE PHOSPHOTRANSFERASE DOMAIN-CONTAINING PROTEIN"/>
    <property type="match status" value="1"/>
</dbReference>
<reference evidence="3" key="1">
    <citation type="journal article" date="2023" name="Mol. Phylogenet. Evol.">
        <title>Genome-scale phylogeny and comparative genomics of the fungal order Sordariales.</title>
        <authorList>
            <person name="Hensen N."/>
            <person name="Bonometti L."/>
            <person name="Westerberg I."/>
            <person name="Brannstrom I.O."/>
            <person name="Guillou S."/>
            <person name="Cros-Aarteil S."/>
            <person name="Calhoun S."/>
            <person name="Haridas S."/>
            <person name="Kuo A."/>
            <person name="Mondo S."/>
            <person name="Pangilinan J."/>
            <person name="Riley R."/>
            <person name="LaButti K."/>
            <person name="Andreopoulos B."/>
            <person name="Lipzen A."/>
            <person name="Chen C."/>
            <person name="Yan M."/>
            <person name="Daum C."/>
            <person name="Ng V."/>
            <person name="Clum A."/>
            <person name="Steindorff A."/>
            <person name="Ohm R.A."/>
            <person name="Martin F."/>
            <person name="Silar P."/>
            <person name="Natvig D.O."/>
            <person name="Lalanne C."/>
            <person name="Gautier V."/>
            <person name="Ament-Velasquez S.L."/>
            <person name="Kruys A."/>
            <person name="Hutchinson M.I."/>
            <person name="Powell A.J."/>
            <person name="Barry K."/>
            <person name="Miller A.N."/>
            <person name="Grigoriev I.V."/>
            <person name="Debuchy R."/>
            <person name="Gladieux P."/>
            <person name="Hiltunen Thoren M."/>
            <person name="Johannesson H."/>
        </authorList>
    </citation>
    <scope>NUCLEOTIDE SEQUENCE [LARGE SCALE GENOMIC DNA]</scope>
    <source>
        <strain evidence="3">CBS 284.82</strain>
    </source>
</reference>
<dbReference type="Proteomes" id="UP001303115">
    <property type="component" value="Unassembled WGS sequence"/>
</dbReference>
<evidence type="ECO:0000313" key="2">
    <source>
        <dbReference type="EMBL" id="KAK4038991.1"/>
    </source>
</evidence>
<dbReference type="InterPro" id="IPR011009">
    <property type="entry name" value="Kinase-like_dom_sf"/>
</dbReference>
<proteinExistence type="predicted"/>
<dbReference type="CDD" id="cd05120">
    <property type="entry name" value="APH_ChoK_like"/>
    <property type="match status" value="1"/>
</dbReference>
<dbReference type="GO" id="GO:0016301">
    <property type="term" value="F:kinase activity"/>
    <property type="evidence" value="ECO:0007669"/>
    <property type="project" value="UniProtKB-KW"/>
</dbReference>
<dbReference type="SUPFAM" id="SSF56112">
    <property type="entry name" value="Protein kinase-like (PK-like)"/>
    <property type="match status" value="1"/>
</dbReference>
<sequence>MATRPTLPYYAPPELLPGPLPTVAEILASKRRISHEGQTPVVLVGEHYAVKYGVRTSIQEGESQLFVQQSTSIPVPKVYAFFQGDVPGYNFKISFIVMEYIPGTTLERAWDTLSASAKRDIVSQLRRHMDELRSIPSPGYYGGVWRQQIRDRDFERPSDGLPYPEPEITGPHETEEQLVEGMWRCLEKAFTRYEGGPARRERHLAYFRRHYHSVFKGHPSVFTHANFFPGNVMLRPDGSVVIIDWEHSGWYPTFWEYCGTMWLLDHESDWDELVYEVLDEYEAEMGWFVNHRETIFHN</sequence>
<accession>A0AAN6SR18</accession>
<protein>
    <submittedName>
        <fullName evidence="2">Kinase-like domain-containing protein</fullName>
    </submittedName>
</protein>
<organism evidence="2 3">
    <name type="scientific">Parachaetomium inaequale</name>
    <dbReference type="NCBI Taxonomy" id="2588326"/>
    <lineage>
        <taxon>Eukaryota</taxon>
        <taxon>Fungi</taxon>
        <taxon>Dikarya</taxon>
        <taxon>Ascomycota</taxon>
        <taxon>Pezizomycotina</taxon>
        <taxon>Sordariomycetes</taxon>
        <taxon>Sordariomycetidae</taxon>
        <taxon>Sordariales</taxon>
        <taxon>Chaetomiaceae</taxon>
        <taxon>Parachaetomium</taxon>
    </lineage>
</organism>
<evidence type="ECO:0000313" key="3">
    <source>
        <dbReference type="Proteomes" id="UP001303115"/>
    </source>
</evidence>
<comment type="caution">
    <text evidence="2">The sequence shown here is derived from an EMBL/GenBank/DDBJ whole genome shotgun (WGS) entry which is preliminary data.</text>
</comment>
<dbReference type="AlphaFoldDB" id="A0AAN6SR18"/>